<feature type="compositionally biased region" description="Pro residues" evidence="11">
    <location>
        <begin position="667"/>
        <end position="676"/>
    </location>
</feature>
<evidence type="ECO:0000259" key="13">
    <source>
        <dbReference type="PROSITE" id="PS50885"/>
    </source>
</evidence>
<dbReference type="InterPro" id="IPR003594">
    <property type="entry name" value="HATPase_dom"/>
</dbReference>
<feature type="compositionally biased region" description="Low complexity" evidence="11">
    <location>
        <begin position="521"/>
        <end position="561"/>
    </location>
</feature>
<dbReference type="EC" id="2.7.13.3" evidence="3"/>
<dbReference type="PROSITE" id="PS50109">
    <property type="entry name" value="HIS_KIN"/>
    <property type="match status" value="1"/>
</dbReference>
<sequence>MPEAGWGILPREALHVVPLRDLPGVYPPPDHAESELLRRAVREATGRSSGANLFPGGPRTRQNEGNQVTLGEEIPHLNLRITRSGELALEFQVPWGPFSSIDAPEARTPIDFQPPPPPSDAGWLFGPFGPFGTSEPLYSPDPHDLADGGASYSAVRLVAINLPGGFSLLVGRDLEPIISLRTRMARAIKFGLLIMMGLGLMGGIMMSQRVARRVESINRTSRQIMAGDLSRRVPEGLGPEGDDFDLLAVNLNTMLSRIEALMAGVRHVSDTIAHDLRTPLARLRNRLEALRDHTGSAYCRDEIVLALAEIDGLLSTFNALLRIAQIETGGRRMAFAPVDLVPVLEDVSELYEALAAERSITLHVTLPRSAPLDGDKDLLFQAFANLLDNAVKYSPEGGDIHVALTRLPGGRILGSRYRITIDDQGPGIPAADRGRVFERFARLDEARATPGSGLGLTMVAAVVDAHCGKISLEDAPGGGGLRVVVELMGCATADDDRDPDGEKPAHRGSGKDKRRKRAKGAEAAGKGPDAPDAATAGPAATGQAAGQATGGQAEPSAAPATGTGGAAGPSPDESDSPETVSSPAAHTSTATPRPAEAHSSPAAASSADSASPAGHPATDGPEPPAPPGHSGPDAPASPGQASSGPASPASPSSETVSPGPASSGPAPSEPASPDPRAPGSRSPS</sequence>
<dbReference type="Gene3D" id="3.30.565.10">
    <property type="entry name" value="Histidine kinase-like ATPase, C-terminal domain"/>
    <property type="match status" value="1"/>
</dbReference>
<evidence type="ECO:0000256" key="8">
    <source>
        <dbReference type="ARBA" id="ARBA00022989"/>
    </source>
</evidence>
<evidence type="ECO:0000256" key="5">
    <source>
        <dbReference type="ARBA" id="ARBA00022679"/>
    </source>
</evidence>
<dbReference type="GO" id="GO:0000155">
    <property type="term" value="F:phosphorelay sensor kinase activity"/>
    <property type="evidence" value="ECO:0007669"/>
    <property type="project" value="InterPro"/>
</dbReference>
<dbReference type="EMBL" id="JACZHT010000001">
    <property type="protein sequence ID" value="MBE1236171.1"/>
    <property type="molecule type" value="Genomic_DNA"/>
</dbReference>
<evidence type="ECO:0000256" key="2">
    <source>
        <dbReference type="ARBA" id="ARBA00004370"/>
    </source>
</evidence>
<dbReference type="PROSITE" id="PS50885">
    <property type="entry name" value="HAMP"/>
    <property type="match status" value="1"/>
</dbReference>
<evidence type="ECO:0000256" key="7">
    <source>
        <dbReference type="ARBA" id="ARBA00022777"/>
    </source>
</evidence>
<keyword evidence="4" id="KW-0597">Phosphoprotein</keyword>
<dbReference type="InterPro" id="IPR004358">
    <property type="entry name" value="Sig_transdc_His_kin-like_C"/>
</dbReference>
<dbReference type="InterPro" id="IPR036097">
    <property type="entry name" value="HisK_dim/P_sf"/>
</dbReference>
<dbReference type="PANTHER" id="PTHR45436:SF8">
    <property type="entry name" value="HISTIDINE KINASE"/>
    <property type="match status" value="1"/>
</dbReference>
<evidence type="ECO:0000259" key="12">
    <source>
        <dbReference type="PROSITE" id="PS50109"/>
    </source>
</evidence>
<accession>A0A8J6YH34</accession>
<dbReference type="InterPro" id="IPR036890">
    <property type="entry name" value="HATPase_C_sf"/>
</dbReference>
<proteinExistence type="predicted"/>
<keyword evidence="5" id="KW-0808">Transferase</keyword>
<keyword evidence="7" id="KW-0418">Kinase</keyword>
<evidence type="ECO:0000256" key="6">
    <source>
        <dbReference type="ARBA" id="ARBA00022692"/>
    </source>
</evidence>
<protein>
    <recommendedName>
        <fullName evidence="3">histidine kinase</fullName>
        <ecNumber evidence="3">2.7.13.3</ecNumber>
    </recommendedName>
</protein>
<dbReference type="Pfam" id="PF02518">
    <property type="entry name" value="HATPase_c"/>
    <property type="match status" value="1"/>
</dbReference>
<feature type="compositionally biased region" description="Low complexity" evidence="11">
    <location>
        <begin position="597"/>
        <end position="620"/>
    </location>
</feature>
<feature type="domain" description="HAMP" evidence="13">
    <location>
        <begin position="208"/>
        <end position="263"/>
    </location>
</feature>
<dbReference type="CDD" id="cd00075">
    <property type="entry name" value="HATPase"/>
    <property type="match status" value="1"/>
</dbReference>
<dbReference type="Proteomes" id="UP000631034">
    <property type="component" value="Unassembled WGS sequence"/>
</dbReference>
<dbReference type="SUPFAM" id="SSF47384">
    <property type="entry name" value="Homodimeric domain of signal transducing histidine kinase"/>
    <property type="match status" value="1"/>
</dbReference>
<comment type="subcellular location">
    <subcellularLocation>
        <location evidence="2">Membrane</location>
    </subcellularLocation>
</comment>
<dbReference type="InterPro" id="IPR003661">
    <property type="entry name" value="HisK_dim/P_dom"/>
</dbReference>
<keyword evidence="6" id="KW-0812">Transmembrane</keyword>
<comment type="caution">
    <text evidence="14">The sequence shown here is derived from an EMBL/GenBank/DDBJ whole genome shotgun (WGS) entry which is preliminary data.</text>
</comment>
<dbReference type="CDD" id="cd06225">
    <property type="entry name" value="HAMP"/>
    <property type="match status" value="1"/>
</dbReference>
<evidence type="ECO:0000313" key="15">
    <source>
        <dbReference type="Proteomes" id="UP000631034"/>
    </source>
</evidence>
<organism evidence="14 15">
    <name type="scientific">Phaeovibrio sulfidiphilus</name>
    <dbReference type="NCBI Taxonomy" id="1220600"/>
    <lineage>
        <taxon>Bacteria</taxon>
        <taxon>Pseudomonadati</taxon>
        <taxon>Pseudomonadota</taxon>
        <taxon>Alphaproteobacteria</taxon>
        <taxon>Rhodospirillales</taxon>
        <taxon>Rhodospirillaceae</taxon>
        <taxon>Phaeovibrio</taxon>
    </lineage>
</organism>
<dbReference type="InterPro" id="IPR003660">
    <property type="entry name" value="HAMP_dom"/>
</dbReference>
<evidence type="ECO:0000256" key="9">
    <source>
        <dbReference type="ARBA" id="ARBA00023012"/>
    </source>
</evidence>
<dbReference type="Pfam" id="PF00512">
    <property type="entry name" value="HisKA"/>
    <property type="match status" value="1"/>
</dbReference>
<dbReference type="Gene3D" id="1.10.287.130">
    <property type="match status" value="1"/>
</dbReference>
<dbReference type="SMART" id="SM00387">
    <property type="entry name" value="HATPase_c"/>
    <property type="match status" value="1"/>
</dbReference>
<feature type="region of interest" description="Disordered" evidence="11">
    <location>
        <begin position="492"/>
        <end position="684"/>
    </location>
</feature>
<dbReference type="GO" id="GO:0005886">
    <property type="term" value="C:plasma membrane"/>
    <property type="evidence" value="ECO:0007669"/>
    <property type="project" value="TreeGrafter"/>
</dbReference>
<keyword evidence="15" id="KW-1185">Reference proteome</keyword>
<evidence type="ECO:0000256" key="4">
    <source>
        <dbReference type="ARBA" id="ARBA00022553"/>
    </source>
</evidence>
<evidence type="ECO:0000256" key="11">
    <source>
        <dbReference type="SAM" id="MobiDB-lite"/>
    </source>
</evidence>
<name>A0A8J6YH34_9PROT</name>
<dbReference type="SUPFAM" id="SSF55874">
    <property type="entry name" value="ATPase domain of HSP90 chaperone/DNA topoisomerase II/histidine kinase"/>
    <property type="match status" value="1"/>
</dbReference>
<keyword evidence="9" id="KW-0902">Two-component regulatory system</keyword>
<comment type="catalytic activity">
    <reaction evidence="1">
        <text>ATP + protein L-histidine = ADP + protein N-phospho-L-histidine.</text>
        <dbReference type="EC" id="2.7.13.3"/>
    </reaction>
</comment>
<evidence type="ECO:0000256" key="3">
    <source>
        <dbReference type="ARBA" id="ARBA00012438"/>
    </source>
</evidence>
<feature type="domain" description="Histidine kinase" evidence="12">
    <location>
        <begin position="271"/>
        <end position="491"/>
    </location>
</feature>
<reference evidence="14" key="1">
    <citation type="submission" date="2020-10" db="EMBL/GenBank/DDBJ databases">
        <title>Genome sequence of the unusual species of purple photosynthetic bacteria, Phaeovibrio sulfidiphilus DSM 23193, type strain.</title>
        <authorList>
            <person name="Kyndt J.A."/>
            <person name="Meyer T.E."/>
        </authorList>
    </citation>
    <scope>NUCLEOTIDE SEQUENCE</scope>
    <source>
        <strain evidence="14">DSM 23193</strain>
    </source>
</reference>
<dbReference type="PANTHER" id="PTHR45436">
    <property type="entry name" value="SENSOR HISTIDINE KINASE YKOH"/>
    <property type="match status" value="1"/>
</dbReference>
<keyword evidence="10" id="KW-0472">Membrane</keyword>
<evidence type="ECO:0000256" key="1">
    <source>
        <dbReference type="ARBA" id="ARBA00000085"/>
    </source>
</evidence>
<keyword evidence="8" id="KW-1133">Transmembrane helix</keyword>
<feature type="compositionally biased region" description="Low complexity" evidence="11">
    <location>
        <begin position="630"/>
        <end position="666"/>
    </location>
</feature>
<dbReference type="InterPro" id="IPR005467">
    <property type="entry name" value="His_kinase_dom"/>
</dbReference>
<feature type="compositionally biased region" description="Basic and acidic residues" evidence="11">
    <location>
        <begin position="500"/>
        <end position="511"/>
    </location>
</feature>
<dbReference type="CDD" id="cd00082">
    <property type="entry name" value="HisKA"/>
    <property type="match status" value="1"/>
</dbReference>
<dbReference type="PRINTS" id="PR00344">
    <property type="entry name" value="BCTRLSENSOR"/>
</dbReference>
<gene>
    <name evidence="14" type="ORF">IHV25_00670</name>
</gene>
<dbReference type="Pfam" id="PF00672">
    <property type="entry name" value="HAMP"/>
    <property type="match status" value="1"/>
</dbReference>
<feature type="compositionally biased region" description="Polar residues" evidence="11">
    <location>
        <begin position="577"/>
        <end position="591"/>
    </location>
</feature>
<dbReference type="SMART" id="SM00388">
    <property type="entry name" value="HisKA"/>
    <property type="match status" value="1"/>
</dbReference>
<dbReference type="Gene3D" id="6.10.340.10">
    <property type="match status" value="1"/>
</dbReference>
<evidence type="ECO:0000256" key="10">
    <source>
        <dbReference type="ARBA" id="ARBA00023136"/>
    </source>
</evidence>
<dbReference type="SMART" id="SM00304">
    <property type="entry name" value="HAMP"/>
    <property type="match status" value="1"/>
</dbReference>
<evidence type="ECO:0000313" key="14">
    <source>
        <dbReference type="EMBL" id="MBE1236171.1"/>
    </source>
</evidence>
<dbReference type="InterPro" id="IPR050428">
    <property type="entry name" value="TCS_sensor_his_kinase"/>
</dbReference>
<dbReference type="AlphaFoldDB" id="A0A8J6YH34"/>